<proteinExistence type="predicted"/>
<evidence type="ECO:0000313" key="4">
    <source>
        <dbReference type="Proteomes" id="UP000178046"/>
    </source>
</evidence>
<feature type="compositionally biased region" description="Basic and acidic residues" evidence="1">
    <location>
        <begin position="181"/>
        <end position="193"/>
    </location>
</feature>
<comment type="caution">
    <text evidence="3">The sequence shown here is derived from an EMBL/GenBank/DDBJ whole genome shotgun (WGS) entry which is preliminary data.</text>
</comment>
<evidence type="ECO:0000256" key="1">
    <source>
        <dbReference type="SAM" id="MobiDB-lite"/>
    </source>
</evidence>
<keyword evidence="2" id="KW-0732">Signal</keyword>
<evidence type="ECO:0000256" key="2">
    <source>
        <dbReference type="SAM" id="SignalP"/>
    </source>
</evidence>
<dbReference type="EMBL" id="MFIA01000032">
    <property type="protein sequence ID" value="OGF82041.1"/>
    <property type="molecule type" value="Genomic_DNA"/>
</dbReference>
<accession>A0A1F5X389</accession>
<dbReference type="Proteomes" id="UP000178046">
    <property type="component" value="Unassembled WGS sequence"/>
</dbReference>
<evidence type="ECO:0000313" key="3">
    <source>
        <dbReference type="EMBL" id="OGF82041.1"/>
    </source>
</evidence>
<feature type="chain" id="PRO_5009522275" description="DUF5667 domain-containing protein" evidence="2">
    <location>
        <begin position="24"/>
        <end position="210"/>
    </location>
</feature>
<evidence type="ECO:0008006" key="5">
    <source>
        <dbReference type="Google" id="ProtNLM"/>
    </source>
</evidence>
<feature type="signal peptide" evidence="2">
    <location>
        <begin position="1"/>
        <end position="23"/>
    </location>
</feature>
<dbReference type="AlphaFoldDB" id="A0A1F5X389"/>
<sequence length="210" mass="23507">MKKKLLIASVLTALVLWFSGSWLDGLSSKAQQDADSNIAKWKEQVEFLKNTPSEEQAGYTKTEVLYAECNRHLFNFMTFLNSGSAEQAGEERDLSSKSCQKAYDLMQKQTQSKNESERFHALYALGNLNVRLAMLALSKEEQTAALKEAVDSYISALQIKDDYQTKFNLELLISINKNARDAADQKLSPDKFKLTPKPSAAPGRDGKSKL</sequence>
<feature type="region of interest" description="Disordered" evidence="1">
    <location>
        <begin position="181"/>
        <end position="210"/>
    </location>
</feature>
<gene>
    <name evidence="3" type="ORF">A2924_03710</name>
</gene>
<organism evidence="3 4">
    <name type="scientific">Candidatus Giovannonibacteria bacterium RIFCSPLOWO2_01_FULL_44_16</name>
    <dbReference type="NCBI Taxonomy" id="1798348"/>
    <lineage>
        <taxon>Bacteria</taxon>
        <taxon>Candidatus Giovannoniibacteriota</taxon>
    </lineage>
</organism>
<reference evidence="3 4" key="1">
    <citation type="journal article" date="2016" name="Nat. Commun.">
        <title>Thousands of microbial genomes shed light on interconnected biogeochemical processes in an aquifer system.</title>
        <authorList>
            <person name="Anantharaman K."/>
            <person name="Brown C.T."/>
            <person name="Hug L.A."/>
            <person name="Sharon I."/>
            <person name="Castelle C.J."/>
            <person name="Probst A.J."/>
            <person name="Thomas B.C."/>
            <person name="Singh A."/>
            <person name="Wilkins M.J."/>
            <person name="Karaoz U."/>
            <person name="Brodie E.L."/>
            <person name="Williams K.H."/>
            <person name="Hubbard S.S."/>
            <person name="Banfield J.F."/>
        </authorList>
    </citation>
    <scope>NUCLEOTIDE SEQUENCE [LARGE SCALE GENOMIC DNA]</scope>
</reference>
<protein>
    <recommendedName>
        <fullName evidence="5">DUF5667 domain-containing protein</fullName>
    </recommendedName>
</protein>
<name>A0A1F5X389_9BACT</name>